<name>A0A0S3SVF5_PHAAN</name>
<dbReference type="Proteomes" id="UP000291084">
    <property type="component" value="Chromosome 9"/>
</dbReference>
<evidence type="ECO:0000313" key="2">
    <source>
        <dbReference type="Proteomes" id="UP000291084"/>
    </source>
</evidence>
<gene>
    <name evidence="1" type="primary">Vigan.09G005600</name>
    <name evidence="1" type="ORF">VIGAN_09005600</name>
</gene>
<evidence type="ECO:0000313" key="1">
    <source>
        <dbReference type="EMBL" id="BAT96761.1"/>
    </source>
</evidence>
<protein>
    <recommendedName>
        <fullName evidence="3">Pentatricopeptide repeat-containing protein</fullName>
    </recommendedName>
</protein>
<dbReference type="EMBL" id="AP015042">
    <property type="protein sequence ID" value="BAT96761.1"/>
    <property type="molecule type" value="Genomic_DNA"/>
</dbReference>
<keyword evidence="2" id="KW-1185">Reference proteome</keyword>
<evidence type="ECO:0008006" key="3">
    <source>
        <dbReference type="Google" id="ProtNLM"/>
    </source>
</evidence>
<proteinExistence type="predicted"/>
<reference evidence="1 2" key="1">
    <citation type="journal article" date="2015" name="Sci. Rep.">
        <title>The power of single molecule real-time sequencing technology in the de novo assembly of a eukaryotic genome.</title>
        <authorList>
            <person name="Sakai H."/>
            <person name="Naito K."/>
            <person name="Ogiso-Tanaka E."/>
            <person name="Takahashi Y."/>
            <person name="Iseki K."/>
            <person name="Muto C."/>
            <person name="Satou K."/>
            <person name="Teruya K."/>
            <person name="Shiroma A."/>
            <person name="Shimoji M."/>
            <person name="Hirano T."/>
            <person name="Itoh T."/>
            <person name="Kaga A."/>
            <person name="Tomooka N."/>
        </authorList>
    </citation>
    <scope>NUCLEOTIDE SEQUENCE [LARGE SCALE GENOMIC DNA]</scope>
    <source>
        <strain evidence="2">cv. Shumari</strain>
    </source>
</reference>
<organism evidence="1 2">
    <name type="scientific">Vigna angularis var. angularis</name>
    <dbReference type="NCBI Taxonomy" id="157739"/>
    <lineage>
        <taxon>Eukaryota</taxon>
        <taxon>Viridiplantae</taxon>
        <taxon>Streptophyta</taxon>
        <taxon>Embryophyta</taxon>
        <taxon>Tracheophyta</taxon>
        <taxon>Spermatophyta</taxon>
        <taxon>Magnoliopsida</taxon>
        <taxon>eudicotyledons</taxon>
        <taxon>Gunneridae</taxon>
        <taxon>Pentapetalae</taxon>
        <taxon>rosids</taxon>
        <taxon>fabids</taxon>
        <taxon>Fabales</taxon>
        <taxon>Fabaceae</taxon>
        <taxon>Papilionoideae</taxon>
        <taxon>50 kb inversion clade</taxon>
        <taxon>NPAAA clade</taxon>
        <taxon>indigoferoid/millettioid clade</taxon>
        <taxon>Phaseoleae</taxon>
        <taxon>Vigna</taxon>
    </lineage>
</organism>
<dbReference type="AlphaFoldDB" id="A0A0S3SVF5"/>
<sequence>MHPVGLYDNIIALYFQLVEEGVEPDFFSFPRVIKICAGNGLVPLGKNCIAIGFMMDFFSNGFGLNALVDIVDKMDSESVGSTLLESFILCLLYA</sequence>
<accession>A0A0S3SVF5</accession>